<dbReference type="Pfam" id="PF19305">
    <property type="entry name" value="MmgE_PrpD_C"/>
    <property type="match status" value="1"/>
</dbReference>
<evidence type="ECO:0000256" key="5">
    <source>
        <dbReference type="ARBA" id="ARBA00017240"/>
    </source>
</evidence>
<dbReference type="InterPro" id="IPR012705">
    <property type="entry name" value="2Me_IsoCit_deHydtase_PrpD"/>
</dbReference>
<dbReference type="InterPro" id="IPR042183">
    <property type="entry name" value="MmgE/PrpD_sf_1"/>
</dbReference>
<dbReference type="NCBIfam" id="TIGR02330">
    <property type="entry name" value="prpD"/>
    <property type="match status" value="1"/>
</dbReference>
<dbReference type="EC" id="4.2.1.79" evidence="4"/>
<evidence type="ECO:0000256" key="2">
    <source>
        <dbReference type="ARBA" id="ARBA00005026"/>
    </source>
</evidence>
<organism evidence="10 11">
    <name type="scientific">Thiorhodococcus fuscus</name>
    <dbReference type="NCBI Taxonomy" id="527200"/>
    <lineage>
        <taxon>Bacteria</taxon>
        <taxon>Pseudomonadati</taxon>
        <taxon>Pseudomonadota</taxon>
        <taxon>Gammaproteobacteria</taxon>
        <taxon>Chromatiales</taxon>
        <taxon>Chromatiaceae</taxon>
        <taxon>Thiorhodococcus</taxon>
    </lineage>
</organism>
<dbReference type="InterPro" id="IPR042188">
    <property type="entry name" value="MmgE/PrpD_sf_2"/>
</dbReference>
<dbReference type="GO" id="GO:0003994">
    <property type="term" value="F:aconitate hydratase activity"/>
    <property type="evidence" value="ECO:0007669"/>
    <property type="project" value="UniProtKB-EC"/>
</dbReference>
<protein>
    <recommendedName>
        <fullName evidence="5">2-methylcitrate dehydratase</fullName>
        <ecNumber evidence="4">4.2.1.79</ecNumber>
    </recommendedName>
</protein>
<evidence type="ECO:0000313" key="11">
    <source>
        <dbReference type="Proteomes" id="UP001597337"/>
    </source>
</evidence>
<proteinExistence type="inferred from homology"/>
<dbReference type="Proteomes" id="UP001597337">
    <property type="component" value="Unassembled WGS sequence"/>
</dbReference>
<evidence type="ECO:0000256" key="3">
    <source>
        <dbReference type="ARBA" id="ARBA00006174"/>
    </source>
</evidence>
<comment type="catalytic activity">
    <reaction evidence="1">
        <text>(2S,3S)-2-methylcitrate = 2-methyl-cis-aconitate + H2O</text>
        <dbReference type="Rhea" id="RHEA:17725"/>
        <dbReference type="ChEBI" id="CHEBI:15377"/>
        <dbReference type="ChEBI" id="CHEBI:57872"/>
        <dbReference type="ChEBI" id="CHEBI:58853"/>
        <dbReference type="EC" id="4.2.1.79"/>
    </reaction>
</comment>
<dbReference type="EMBL" id="JBHUHX010000024">
    <property type="protein sequence ID" value="MFD2112307.1"/>
    <property type="molecule type" value="Genomic_DNA"/>
</dbReference>
<evidence type="ECO:0000256" key="6">
    <source>
        <dbReference type="ARBA" id="ARBA00022532"/>
    </source>
</evidence>
<feature type="domain" description="MmgE/PrpD N-terminal" evidence="8">
    <location>
        <begin position="20"/>
        <end position="272"/>
    </location>
</feature>
<evidence type="ECO:0000259" key="8">
    <source>
        <dbReference type="Pfam" id="PF03972"/>
    </source>
</evidence>
<dbReference type="PANTHER" id="PTHR16943">
    <property type="entry name" value="2-METHYLCITRATE DEHYDRATASE-RELATED"/>
    <property type="match status" value="1"/>
</dbReference>
<dbReference type="SUPFAM" id="SSF103378">
    <property type="entry name" value="2-methylcitrate dehydratase PrpD"/>
    <property type="match status" value="1"/>
</dbReference>
<reference evidence="11" key="1">
    <citation type="journal article" date="2019" name="Int. J. Syst. Evol. Microbiol.">
        <title>The Global Catalogue of Microorganisms (GCM) 10K type strain sequencing project: providing services to taxonomists for standard genome sequencing and annotation.</title>
        <authorList>
            <consortium name="The Broad Institute Genomics Platform"/>
            <consortium name="The Broad Institute Genome Sequencing Center for Infectious Disease"/>
            <person name="Wu L."/>
            <person name="Ma J."/>
        </authorList>
    </citation>
    <scope>NUCLEOTIDE SEQUENCE [LARGE SCALE GENOMIC DNA]</scope>
    <source>
        <strain evidence="11">KACC 12597</strain>
    </source>
</reference>
<dbReference type="InterPro" id="IPR036148">
    <property type="entry name" value="MmgE/PrpD_sf"/>
</dbReference>
<dbReference type="Pfam" id="PF03972">
    <property type="entry name" value="MmgE_PrpD_N"/>
    <property type="match status" value="1"/>
</dbReference>
<gene>
    <name evidence="10" type="ORF">ACFSJC_10695</name>
</gene>
<evidence type="ECO:0000256" key="7">
    <source>
        <dbReference type="ARBA" id="ARBA00023239"/>
    </source>
</evidence>
<evidence type="ECO:0000256" key="1">
    <source>
        <dbReference type="ARBA" id="ARBA00000096"/>
    </source>
</evidence>
<dbReference type="RefSeq" id="WP_386026477.1">
    <property type="nucleotide sequence ID" value="NZ_JBHUHX010000024.1"/>
</dbReference>
<keyword evidence="7 10" id="KW-0456">Lyase</keyword>
<dbReference type="Gene3D" id="3.30.1330.120">
    <property type="entry name" value="2-methylcitrate dehydratase PrpD"/>
    <property type="match status" value="1"/>
</dbReference>
<dbReference type="NCBIfam" id="NF006943">
    <property type="entry name" value="PRK09425.1"/>
    <property type="match status" value="1"/>
</dbReference>
<name>A0ABW4Y9N2_9GAMM</name>
<evidence type="ECO:0000256" key="4">
    <source>
        <dbReference type="ARBA" id="ARBA00013124"/>
    </source>
</evidence>
<comment type="caution">
    <text evidence="10">The sequence shown here is derived from an EMBL/GenBank/DDBJ whole genome shotgun (WGS) entry which is preliminary data.</text>
</comment>
<evidence type="ECO:0000313" key="10">
    <source>
        <dbReference type="EMBL" id="MFD2112307.1"/>
    </source>
</evidence>
<comment type="pathway">
    <text evidence="2">Organic acid metabolism; propanoate degradation.</text>
</comment>
<dbReference type="InterPro" id="IPR045336">
    <property type="entry name" value="MmgE_PrpD_N"/>
</dbReference>
<dbReference type="Gene3D" id="1.10.4100.10">
    <property type="entry name" value="2-methylcitrate dehydratase PrpD"/>
    <property type="match status" value="1"/>
</dbReference>
<dbReference type="PANTHER" id="PTHR16943:SF8">
    <property type="entry name" value="2-METHYLCITRATE DEHYDRATASE"/>
    <property type="match status" value="1"/>
</dbReference>
<dbReference type="InterPro" id="IPR005656">
    <property type="entry name" value="MmgE_PrpD"/>
</dbReference>
<keyword evidence="11" id="KW-1185">Reference proteome</keyword>
<dbReference type="InterPro" id="IPR045337">
    <property type="entry name" value="MmgE_PrpD_C"/>
</dbReference>
<sequence>MSAHIADANMRPEPDQELVALADYVCDYEITSQEAITTARHCLMDSLSCAMLALQYPECTKHLGPIVPGTSVPNGARVPGTQHSLDPVKAAWDIGAMVRWLDFNDTWLAAEWGHPSDNLGAILGLGDYLSRKAVADGAAPLTVGDVLHYMVKAHEIQGVLALENSFNRVGLDHVLLVKVASAGVSALMLGADKDQVIDTLSQAWVDGQSLRTYRHAPNTGSRKSWAAGDASSRAVRLAMMVQKGEMGLPSVLTAPRWGFYDVLFKGEKFAFQRDYGSYVMENILFKISFPAEFHAQTAAECAMTLHAQVKDRIDEIERIELTTQESAIRIISKDGPLYNPADRDHCLQYMVAVPLIFGRLTADDYEDSVAQDPRIDALREKMTVTEDPRYTQEYLDPDKRSIANAVQVYFKDGSKTEKVEVEYPIGHRRRRAEGIPVLEAKFIDALKTRFPKGQAQRIYDLCQDEQKLMATPLNQFMDLFMI</sequence>
<keyword evidence="6" id="KW-0816">Tricarboxylic acid cycle</keyword>
<accession>A0ABW4Y9N2</accession>
<comment type="similarity">
    <text evidence="3">Belongs to the PrpD family.</text>
</comment>
<evidence type="ECO:0000259" key="9">
    <source>
        <dbReference type="Pfam" id="PF19305"/>
    </source>
</evidence>
<dbReference type="GO" id="GO:0047547">
    <property type="term" value="F:2-methylcitrate dehydratase activity"/>
    <property type="evidence" value="ECO:0007669"/>
    <property type="project" value="UniProtKB-EC"/>
</dbReference>
<feature type="domain" description="MmgE/PrpD C-terminal" evidence="9">
    <location>
        <begin position="289"/>
        <end position="464"/>
    </location>
</feature>